<evidence type="ECO:0000256" key="1">
    <source>
        <dbReference type="SAM" id="MobiDB-lite"/>
    </source>
</evidence>
<proteinExistence type="predicted"/>
<dbReference type="Proteomes" id="UP000629371">
    <property type="component" value="Unassembled WGS sequence"/>
</dbReference>
<reference evidence="2 3" key="1">
    <citation type="submission" date="2021-01" db="EMBL/GenBank/DDBJ databases">
        <title>WGS of actinomycetes isolated from Thailand.</title>
        <authorList>
            <person name="Thawai C."/>
        </authorList>
    </citation>
    <scope>NUCLEOTIDE SEQUENCE [LARGE SCALE GENOMIC DNA]</scope>
    <source>
        <strain evidence="2 3">CH9-7</strain>
    </source>
</reference>
<name>A0ABS1MMI0_9ACTN</name>
<gene>
    <name evidence="2" type="ORF">JK360_06175</name>
</gene>
<protein>
    <submittedName>
        <fullName evidence="2">Uncharacterized protein</fullName>
    </submittedName>
</protein>
<evidence type="ECO:0000313" key="3">
    <source>
        <dbReference type="Proteomes" id="UP000629371"/>
    </source>
</evidence>
<comment type="caution">
    <text evidence="2">The sequence shown here is derived from an EMBL/GenBank/DDBJ whole genome shotgun (WGS) entry which is preliminary data.</text>
</comment>
<sequence length="51" mass="5795">MRRLDSRMANIAENRQLKQQQDSIGEWISQIGDSRKPEKTQAAPSPNTEAL</sequence>
<dbReference type="RefSeq" id="WP_201802002.1">
    <property type="nucleotide sequence ID" value="NZ_JAERRI010000003.1"/>
</dbReference>
<feature type="region of interest" description="Disordered" evidence="1">
    <location>
        <begin position="1"/>
        <end position="51"/>
    </location>
</feature>
<organism evidence="2 3">
    <name type="scientific">Streptomyces siderophoricus</name>
    <dbReference type="NCBI Taxonomy" id="2802281"/>
    <lineage>
        <taxon>Bacteria</taxon>
        <taxon>Bacillati</taxon>
        <taxon>Actinomycetota</taxon>
        <taxon>Actinomycetes</taxon>
        <taxon>Kitasatosporales</taxon>
        <taxon>Streptomycetaceae</taxon>
        <taxon>Streptomyces</taxon>
    </lineage>
</organism>
<keyword evidence="3" id="KW-1185">Reference proteome</keyword>
<accession>A0ABS1MMI0</accession>
<evidence type="ECO:0000313" key="2">
    <source>
        <dbReference type="EMBL" id="MBL1088982.1"/>
    </source>
</evidence>
<feature type="compositionally biased region" description="Polar residues" evidence="1">
    <location>
        <begin position="42"/>
        <end position="51"/>
    </location>
</feature>
<dbReference type="EMBL" id="JAERRI010000003">
    <property type="protein sequence ID" value="MBL1088982.1"/>
    <property type="molecule type" value="Genomic_DNA"/>
</dbReference>